<proteinExistence type="predicted"/>
<dbReference type="eggNOG" id="ENOG50303JB">
    <property type="taxonomic scope" value="Bacteria"/>
</dbReference>
<dbReference type="AlphaFoldDB" id="Q6D9Q6"/>
<dbReference type="Proteomes" id="UP000007966">
    <property type="component" value="Chromosome"/>
</dbReference>
<accession>Q6D9Q6</accession>
<dbReference type="EMBL" id="BX950851">
    <property type="protein sequence ID" value="CAG73474.1"/>
    <property type="molecule type" value="Genomic_DNA"/>
</dbReference>
<evidence type="ECO:0000256" key="1">
    <source>
        <dbReference type="SAM" id="Phobius"/>
    </source>
</evidence>
<evidence type="ECO:0000313" key="2">
    <source>
        <dbReference type="EMBL" id="CAG73474.1"/>
    </source>
</evidence>
<keyword evidence="1" id="KW-1133">Transmembrane helix</keyword>
<gene>
    <name evidence="2" type="ordered locus">ECA0559</name>
</gene>
<sequence>MNMKVSINYGYIMSFAKDLSTMLYRMLIMWPSLIVGSLLFLFFFIGALKGDVERIYLNVLSSQAQAYQTAPSGYMNIRDCVELPIELEGGYFGQCVNKSVALSEIAHRDLKNVNSFYCFLVLISMCIEGVYRFWLSHKMSKGVYGYGHGGAVSAKQRWDE</sequence>
<dbReference type="STRING" id="218491.ECA0559"/>
<feature type="transmembrane region" description="Helical" evidence="1">
    <location>
        <begin position="116"/>
        <end position="134"/>
    </location>
</feature>
<reference evidence="2" key="1">
    <citation type="submission" date="2004-02" db="EMBL/GenBank/DDBJ databases">
        <title>The genome sequence of the enterobacterial phytopathogen Erwinia carotovora subsp. atroseptica SCRI1043 and functional genomic identification of novel virulence factors.</title>
        <authorList>
            <person name="Bell K.S."/>
            <person name="Sebaihia M."/>
            <person name="Pritchard L."/>
            <person name="Holden M."/>
            <person name="Hyman L.J."/>
            <person name="Holeva M.C."/>
            <person name="Thomson N.R."/>
            <person name="Bentley S.D."/>
            <person name="Churcher C."/>
            <person name="Mungall K."/>
            <person name="Atkin R."/>
            <person name="Bason N."/>
            <person name="Brooks K."/>
            <person name="Chillingworth T."/>
            <person name="Clark K."/>
            <person name="Doggett J."/>
            <person name="Fraser A."/>
            <person name="Hance Z."/>
            <person name="Hauser H."/>
            <person name="Jagels K."/>
            <person name="Moule S."/>
            <person name="Norbertczak H."/>
            <person name="Ormond D."/>
            <person name="Price C."/>
            <person name="Quail M.A."/>
            <person name="Sanders M."/>
            <person name="Walker D."/>
            <person name="Whitehead S."/>
            <person name="Salmond G.P.C."/>
            <person name="Birch P.R.J."/>
            <person name="Barrell B.G."/>
            <person name="Parkhill J."/>
            <person name="Toth I.K."/>
        </authorList>
    </citation>
    <scope>NUCLEOTIDE SEQUENCE</scope>
    <source>
        <strain evidence="2">SCRI1043</strain>
    </source>
</reference>
<organism evidence="2 3">
    <name type="scientific">Pectobacterium atrosepticum (strain SCRI 1043 / ATCC BAA-672)</name>
    <name type="common">Erwinia carotovora subsp. atroseptica</name>
    <dbReference type="NCBI Taxonomy" id="218491"/>
    <lineage>
        <taxon>Bacteria</taxon>
        <taxon>Pseudomonadati</taxon>
        <taxon>Pseudomonadota</taxon>
        <taxon>Gammaproteobacteria</taxon>
        <taxon>Enterobacterales</taxon>
        <taxon>Pectobacteriaceae</taxon>
        <taxon>Pectobacterium</taxon>
    </lineage>
</organism>
<protein>
    <submittedName>
        <fullName evidence="2">Membrane protein</fullName>
    </submittedName>
</protein>
<keyword evidence="1" id="KW-0812">Transmembrane</keyword>
<keyword evidence="3" id="KW-1185">Reference proteome</keyword>
<evidence type="ECO:0000313" key="3">
    <source>
        <dbReference type="Proteomes" id="UP000007966"/>
    </source>
</evidence>
<keyword evidence="1" id="KW-0472">Membrane</keyword>
<name>Q6D9Q6_PECAS</name>
<dbReference type="KEGG" id="eca:ECA0559"/>
<dbReference type="HOGENOM" id="CLU_1650505_0_0_6"/>
<feature type="transmembrane region" description="Helical" evidence="1">
    <location>
        <begin position="27"/>
        <end position="48"/>
    </location>
</feature>